<evidence type="ECO:0000313" key="2">
    <source>
        <dbReference type="Proteomes" id="UP000281553"/>
    </source>
</evidence>
<reference evidence="1 2" key="1">
    <citation type="submission" date="2018-11" db="EMBL/GenBank/DDBJ databases">
        <authorList>
            <consortium name="Pathogen Informatics"/>
        </authorList>
    </citation>
    <scope>NUCLEOTIDE SEQUENCE [LARGE SCALE GENOMIC DNA]</scope>
</reference>
<dbReference type="AlphaFoldDB" id="A0A3P7RKN7"/>
<dbReference type="EMBL" id="UYRU01101062">
    <property type="protein sequence ID" value="VDN41319.1"/>
    <property type="molecule type" value="Genomic_DNA"/>
</dbReference>
<gene>
    <name evidence="1" type="ORF">DILT_LOCUS18510</name>
</gene>
<evidence type="ECO:0008006" key="3">
    <source>
        <dbReference type="Google" id="ProtNLM"/>
    </source>
</evidence>
<organism evidence="1 2">
    <name type="scientific">Dibothriocephalus latus</name>
    <name type="common">Fish tapeworm</name>
    <name type="synonym">Diphyllobothrium latum</name>
    <dbReference type="NCBI Taxonomy" id="60516"/>
    <lineage>
        <taxon>Eukaryota</taxon>
        <taxon>Metazoa</taxon>
        <taxon>Spiralia</taxon>
        <taxon>Lophotrochozoa</taxon>
        <taxon>Platyhelminthes</taxon>
        <taxon>Cestoda</taxon>
        <taxon>Eucestoda</taxon>
        <taxon>Diphyllobothriidea</taxon>
        <taxon>Diphyllobothriidae</taxon>
        <taxon>Dibothriocephalus</taxon>
    </lineage>
</organism>
<name>A0A3P7RKN7_DIBLA</name>
<keyword evidence="2" id="KW-1185">Reference proteome</keyword>
<evidence type="ECO:0000313" key="1">
    <source>
        <dbReference type="EMBL" id="VDN41319.1"/>
    </source>
</evidence>
<protein>
    <recommendedName>
        <fullName evidence="3">GAT domain-containing protein</fullName>
    </recommendedName>
</protein>
<sequence>MPTQTMNPTERGLAEVNDASRTLREARETLRLFDLLQQNSKSSSSVEIDATQMWEFQVVAERLKVLQEKVHALINAVVDGISTDITEDDEIALAYFTSLNDELLRCVEICRQTARKYEVSILT</sequence>
<proteinExistence type="predicted"/>
<dbReference type="Proteomes" id="UP000281553">
    <property type="component" value="Unassembled WGS sequence"/>
</dbReference>
<accession>A0A3P7RKN7</accession>